<gene>
    <name evidence="3" type="ORF">GNZ13_11405</name>
</gene>
<organism evidence="3 4">
    <name type="scientific">Paraburkholderia elongata</name>
    <dbReference type="NCBI Taxonomy" id="2675747"/>
    <lineage>
        <taxon>Bacteria</taxon>
        <taxon>Pseudomonadati</taxon>
        <taxon>Pseudomonadota</taxon>
        <taxon>Betaproteobacteria</taxon>
        <taxon>Burkholderiales</taxon>
        <taxon>Burkholderiaceae</taxon>
        <taxon>Paraburkholderia</taxon>
    </lineage>
</organism>
<reference evidence="3 4" key="1">
    <citation type="submission" date="2019-11" db="EMBL/GenBank/DDBJ databases">
        <title>Metabolism of dissolved organic matter in forest soils.</title>
        <authorList>
            <person name="Cyle K.T."/>
            <person name="Wilhelm R.C."/>
            <person name="Martinez C.E."/>
        </authorList>
    </citation>
    <scope>NUCLEOTIDE SEQUENCE [LARGE SCALE GENOMIC DNA]</scope>
    <source>
        <strain evidence="3 4">5N</strain>
    </source>
</reference>
<evidence type="ECO:0000313" key="3">
    <source>
        <dbReference type="EMBL" id="NPT55186.1"/>
    </source>
</evidence>
<dbReference type="Pfam" id="PF11925">
    <property type="entry name" value="DUF3443"/>
    <property type="match status" value="1"/>
</dbReference>
<dbReference type="AlphaFoldDB" id="A0A972NLJ7"/>
<feature type="signal peptide" evidence="2">
    <location>
        <begin position="1"/>
        <end position="20"/>
    </location>
</feature>
<feature type="compositionally biased region" description="Low complexity" evidence="1">
    <location>
        <begin position="37"/>
        <end position="62"/>
    </location>
</feature>
<keyword evidence="4" id="KW-1185">Reference proteome</keyword>
<dbReference type="Proteomes" id="UP000655523">
    <property type="component" value="Unassembled WGS sequence"/>
</dbReference>
<dbReference type="PROSITE" id="PS51257">
    <property type="entry name" value="PROKAR_LIPOPROTEIN"/>
    <property type="match status" value="1"/>
</dbReference>
<proteinExistence type="predicted"/>
<accession>A0A972NLJ7</accession>
<evidence type="ECO:0000256" key="2">
    <source>
        <dbReference type="SAM" id="SignalP"/>
    </source>
</evidence>
<protein>
    <submittedName>
        <fullName evidence="3">DUF3443 family protein</fullName>
    </submittedName>
</protein>
<name>A0A972NLJ7_9BURK</name>
<sequence>MRKIAWIIAASLGLSLAGCGGGGGGGGSSGNSNTTVNAPAGASSPAPASGTSSSSNTNNSTPNVLAADATAVPTLAGLTNTVAVTVSGTGIHNQPMVSIRICTDSTNASANCATIPNVIVDTASFGLRLVRSAIPTTTFNALRAENDAASNLPLAECALFGSGYAWGSVYYADVGISSEIAQKVPIHVIGDTTLTTPVPSDCQVGRQLVTTADLGANGILGIGVSPNDCGLACATAPAPKAYYYTIAGTATSVQIKGQITNPVTKFAQDNNGVILEMAQVSDTGSAAAQGTLVFGIDTQANNALLGTGATLMTTDANGNFTSTYNGTTQTKTFFDSGSTVMFFPDPTIPIDSSSGYYIPTTTVGRTSTLVGASPASVALGFNIANGATLTASGNNAFNNLGIYLSKQFDFGMPLFYGRHVYYGISGTASTGGGTGPYVAYVSN</sequence>
<keyword evidence="2" id="KW-0732">Signal</keyword>
<evidence type="ECO:0000313" key="4">
    <source>
        <dbReference type="Proteomes" id="UP000655523"/>
    </source>
</evidence>
<feature type="region of interest" description="Disordered" evidence="1">
    <location>
        <begin position="24"/>
        <end position="62"/>
    </location>
</feature>
<dbReference type="RefSeq" id="WP_172163686.1">
    <property type="nucleotide sequence ID" value="NZ_WOEZ01000052.1"/>
</dbReference>
<dbReference type="EMBL" id="WOEZ01000052">
    <property type="protein sequence ID" value="NPT55186.1"/>
    <property type="molecule type" value="Genomic_DNA"/>
</dbReference>
<feature type="chain" id="PRO_5036803399" evidence="2">
    <location>
        <begin position="21"/>
        <end position="443"/>
    </location>
</feature>
<dbReference type="InterPro" id="IPR021847">
    <property type="entry name" value="DUF3443"/>
</dbReference>
<evidence type="ECO:0000256" key="1">
    <source>
        <dbReference type="SAM" id="MobiDB-lite"/>
    </source>
</evidence>
<comment type="caution">
    <text evidence="3">The sequence shown here is derived from an EMBL/GenBank/DDBJ whole genome shotgun (WGS) entry which is preliminary data.</text>
</comment>